<dbReference type="EMBL" id="DS231718">
    <property type="protein sequence ID" value="KNB16294.1"/>
    <property type="molecule type" value="Genomic_DNA"/>
</dbReference>
<dbReference type="Proteomes" id="UP000009097">
    <property type="component" value="Unassembled WGS sequence"/>
</dbReference>
<feature type="transmembrane region" description="Helical" evidence="1">
    <location>
        <begin position="21"/>
        <end position="40"/>
    </location>
</feature>
<dbReference type="KEGG" id="fox:FOXG_14718"/>
<reference evidence="2" key="1">
    <citation type="submission" date="2007-04" db="EMBL/GenBank/DDBJ databases">
        <authorList>
            <consortium name="The Broad Institute Genome Sequencing Platform"/>
            <person name="Birren B."/>
            <person name="Lander E."/>
            <person name="Galagan J."/>
            <person name="Nusbaum C."/>
            <person name="Devon K."/>
            <person name="Ma L.-J."/>
            <person name="Jaffe D."/>
            <person name="Butler J."/>
            <person name="Alvarez P."/>
            <person name="Gnerre S."/>
            <person name="Grabherr M."/>
            <person name="Kleber M."/>
            <person name="Mauceli E."/>
            <person name="Brockman W."/>
            <person name="MacCallum I.A."/>
            <person name="Young S."/>
            <person name="LaButti K."/>
            <person name="DeCaprio D."/>
            <person name="Crawford M."/>
            <person name="Koehrsen M."/>
            <person name="Engels R."/>
            <person name="Montgomery P."/>
            <person name="Pearson M."/>
            <person name="Howarth C."/>
            <person name="Larson L."/>
            <person name="White J."/>
            <person name="O'Leary S."/>
            <person name="Kodira C."/>
            <person name="Zeng Q."/>
            <person name="Yandava C."/>
            <person name="Alvarado L."/>
            <person name="Kistler C."/>
            <person name="Shim W.-B."/>
            <person name="Kang S."/>
            <person name="Woloshuk C."/>
        </authorList>
    </citation>
    <scope>NUCLEOTIDE SEQUENCE</scope>
    <source>
        <strain evidence="2">4287</strain>
    </source>
</reference>
<feature type="transmembrane region" description="Helical" evidence="1">
    <location>
        <begin position="46"/>
        <end position="66"/>
    </location>
</feature>
<dbReference type="OrthoDB" id="4583723at2759"/>
<evidence type="ECO:0000313" key="3">
    <source>
        <dbReference type="Proteomes" id="UP000009097"/>
    </source>
</evidence>
<protein>
    <submittedName>
        <fullName evidence="2">Uncharacterized protein</fullName>
    </submittedName>
</protein>
<accession>A0A0J9VZC7</accession>
<dbReference type="AlphaFoldDB" id="A0A0J9VZC7"/>
<keyword evidence="1" id="KW-0812">Transmembrane</keyword>
<name>A0A0J9VZC7_FUSO4</name>
<dbReference type="RefSeq" id="XP_018254339.1">
    <property type="nucleotide sequence ID" value="XM_018394779.1"/>
</dbReference>
<dbReference type="VEuPathDB" id="FungiDB:FOXG_14718"/>
<keyword evidence="1" id="KW-0472">Membrane</keyword>
<evidence type="ECO:0000256" key="1">
    <source>
        <dbReference type="SAM" id="Phobius"/>
    </source>
</evidence>
<reference evidence="2" key="2">
    <citation type="journal article" date="2010" name="Nature">
        <title>Comparative genomics reveals mobile pathogenicity chromosomes in Fusarium.</title>
        <authorList>
            <person name="Ma L.J."/>
            <person name="van der Does H.C."/>
            <person name="Borkovich K.A."/>
            <person name="Coleman J.J."/>
            <person name="Daboussi M.J."/>
            <person name="Di Pietro A."/>
            <person name="Dufresne M."/>
            <person name="Freitag M."/>
            <person name="Grabherr M."/>
            <person name="Henrissat B."/>
            <person name="Houterman P.M."/>
            <person name="Kang S."/>
            <person name="Shim W.B."/>
            <person name="Woloshuk C."/>
            <person name="Xie X."/>
            <person name="Xu J.R."/>
            <person name="Antoniw J."/>
            <person name="Baker S.E."/>
            <person name="Bluhm B.H."/>
            <person name="Breakspear A."/>
            <person name="Brown D.W."/>
            <person name="Butchko R.A."/>
            <person name="Chapman S."/>
            <person name="Coulson R."/>
            <person name="Coutinho P.M."/>
            <person name="Danchin E.G."/>
            <person name="Diener A."/>
            <person name="Gale L.R."/>
            <person name="Gardiner D.M."/>
            <person name="Goff S."/>
            <person name="Hammond-Kosack K.E."/>
            <person name="Hilburn K."/>
            <person name="Hua-Van A."/>
            <person name="Jonkers W."/>
            <person name="Kazan K."/>
            <person name="Kodira C.D."/>
            <person name="Koehrsen M."/>
            <person name="Kumar L."/>
            <person name="Lee Y.H."/>
            <person name="Li L."/>
            <person name="Manners J.M."/>
            <person name="Miranda-Saavedra D."/>
            <person name="Mukherjee M."/>
            <person name="Park G."/>
            <person name="Park J."/>
            <person name="Park S.Y."/>
            <person name="Proctor R.H."/>
            <person name="Regev A."/>
            <person name="Ruiz-Roldan M.C."/>
            <person name="Sain D."/>
            <person name="Sakthikumar S."/>
            <person name="Sykes S."/>
            <person name="Schwartz D.C."/>
            <person name="Turgeon B.G."/>
            <person name="Wapinski I."/>
            <person name="Yoder O."/>
            <person name="Young S."/>
            <person name="Zeng Q."/>
            <person name="Zhou S."/>
            <person name="Galagan J."/>
            <person name="Cuomo C.A."/>
            <person name="Kistler H.C."/>
            <person name="Rep M."/>
        </authorList>
    </citation>
    <scope>NUCLEOTIDE SEQUENCE [LARGE SCALE GENOMIC DNA]</scope>
    <source>
        <strain evidence="2">4287</strain>
    </source>
</reference>
<gene>
    <name evidence="2" type="ORF">FOXG_14718</name>
</gene>
<sequence>MDSSPRPPPQRRHDLAVVKQQLVIVVSVAATLFVLCPEWLQFYRNLAVIPLLAWLTAKGFDLVIMLNNKWDNAPAMVKYFVPIDFPQITPPFEKMRSLGNRQLAVARTKFRHFSSEVRAVVVALINWVLAQISGDQSEVESPVSEERKAKPAPKPDEWVAILVATPLINDDTGIDFGMNTIVEIGEVITWEHTQTTSLPAILPSSTFQVQMTVCLVPRSIWYSRKTVLEKFTTGLYWSHQPGQSVCQGEQWDQDRIRSISKVQVIGHVEKHNNIDKVNKCFESLRQGWDDVNIYWSDIDFAIIFSFLLVGSSSIEICKKLFDQFSTLRVEKASRNKELNRTRLGAGAAVLTLLTGGLAAPITIPMMMGAEMTMSTHDRYLWGERTRMCKELLGRYEQLEAIVEAEEIKVPKAIDPTPFFSPKTMESSWFVDDTW</sequence>
<dbReference type="GeneID" id="28955860"/>
<feature type="transmembrane region" description="Helical" evidence="1">
    <location>
        <begin position="343"/>
        <end position="363"/>
    </location>
</feature>
<organism evidence="2 3">
    <name type="scientific">Fusarium oxysporum f. sp. lycopersici (strain 4287 / CBS 123668 / FGSC 9935 / NRRL 34936)</name>
    <name type="common">Fusarium vascular wilt of tomato</name>
    <dbReference type="NCBI Taxonomy" id="426428"/>
    <lineage>
        <taxon>Eukaryota</taxon>
        <taxon>Fungi</taxon>
        <taxon>Dikarya</taxon>
        <taxon>Ascomycota</taxon>
        <taxon>Pezizomycotina</taxon>
        <taxon>Sordariomycetes</taxon>
        <taxon>Hypocreomycetidae</taxon>
        <taxon>Hypocreales</taxon>
        <taxon>Nectriaceae</taxon>
        <taxon>Fusarium</taxon>
        <taxon>Fusarium oxysporum species complex</taxon>
    </lineage>
</organism>
<proteinExistence type="predicted"/>
<keyword evidence="1" id="KW-1133">Transmembrane helix</keyword>
<evidence type="ECO:0000313" key="2">
    <source>
        <dbReference type="EMBL" id="KNB16294.1"/>
    </source>
</evidence>